<keyword evidence="1" id="KW-0694">RNA-binding</keyword>
<organism evidence="3 4">
    <name type="scientific">Liquidambar formosana</name>
    <name type="common">Formosan gum</name>
    <dbReference type="NCBI Taxonomy" id="63359"/>
    <lineage>
        <taxon>Eukaryota</taxon>
        <taxon>Viridiplantae</taxon>
        <taxon>Streptophyta</taxon>
        <taxon>Embryophyta</taxon>
        <taxon>Tracheophyta</taxon>
        <taxon>Spermatophyta</taxon>
        <taxon>Magnoliopsida</taxon>
        <taxon>eudicotyledons</taxon>
        <taxon>Gunneridae</taxon>
        <taxon>Pentapetalae</taxon>
        <taxon>Saxifragales</taxon>
        <taxon>Altingiaceae</taxon>
        <taxon>Liquidambar</taxon>
    </lineage>
</organism>
<protein>
    <recommendedName>
        <fullName evidence="2">RRM domain-containing protein</fullName>
    </recommendedName>
</protein>
<dbReference type="Proteomes" id="UP001415857">
    <property type="component" value="Unassembled WGS sequence"/>
</dbReference>
<gene>
    <name evidence="3" type="ORF">L1049_026739</name>
</gene>
<sequence>MKDDIRSGLRGFDGSRSRLRNNNNRGAFNGVCRSQSTTLFVNNLPECMDNWWLCNMFKWYGEIADVFVPWRMRKRKNCQYGFVRFFQEKDTDFSILKANSDWYCNRRITVKRAAFTAPRFAPQAEGNMGSGTELFNNADDDVADVLDPGANVAKDNRGFIL</sequence>
<comment type="caution">
    <text evidence="3">The sequence shown here is derived from an EMBL/GenBank/DDBJ whole genome shotgun (WGS) entry which is preliminary data.</text>
</comment>
<dbReference type="PROSITE" id="PS50102">
    <property type="entry name" value="RRM"/>
    <property type="match status" value="1"/>
</dbReference>
<dbReference type="Gene3D" id="3.30.70.330">
    <property type="match status" value="1"/>
</dbReference>
<accession>A0AAP0NDW1</accession>
<dbReference type="InterPro" id="IPR000504">
    <property type="entry name" value="RRM_dom"/>
</dbReference>
<evidence type="ECO:0000256" key="1">
    <source>
        <dbReference type="PROSITE-ProRule" id="PRU00176"/>
    </source>
</evidence>
<name>A0AAP0NDW1_LIQFO</name>
<dbReference type="CDD" id="cd00590">
    <property type="entry name" value="RRM_SF"/>
    <property type="match status" value="1"/>
</dbReference>
<dbReference type="Pfam" id="PF00076">
    <property type="entry name" value="RRM_1"/>
    <property type="match status" value="1"/>
</dbReference>
<dbReference type="EMBL" id="JBBPBK010000014">
    <property type="protein sequence ID" value="KAK9271150.1"/>
    <property type="molecule type" value="Genomic_DNA"/>
</dbReference>
<reference evidence="3 4" key="1">
    <citation type="journal article" date="2024" name="Plant J.">
        <title>Genome sequences and population genomics reveal climatic adaptation and genomic divergence between two closely related sweetgum species.</title>
        <authorList>
            <person name="Xu W.Q."/>
            <person name="Ren C.Q."/>
            <person name="Zhang X.Y."/>
            <person name="Comes H.P."/>
            <person name="Liu X.H."/>
            <person name="Li Y.G."/>
            <person name="Kettle C.J."/>
            <person name="Jalonen R."/>
            <person name="Gaisberger H."/>
            <person name="Ma Y.Z."/>
            <person name="Qiu Y.X."/>
        </authorList>
    </citation>
    <scope>NUCLEOTIDE SEQUENCE [LARGE SCALE GENOMIC DNA]</scope>
    <source>
        <strain evidence="3">Hangzhou</strain>
    </source>
</reference>
<evidence type="ECO:0000259" key="2">
    <source>
        <dbReference type="PROSITE" id="PS50102"/>
    </source>
</evidence>
<dbReference type="SMART" id="SM00360">
    <property type="entry name" value="RRM"/>
    <property type="match status" value="1"/>
</dbReference>
<dbReference type="GO" id="GO:0003723">
    <property type="term" value="F:RNA binding"/>
    <property type="evidence" value="ECO:0007669"/>
    <property type="project" value="UniProtKB-UniRule"/>
</dbReference>
<keyword evidence="4" id="KW-1185">Reference proteome</keyword>
<dbReference type="SUPFAM" id="SSF54928">
    <property type="entry name" value="RNA-binding domain, RBD"/>
    <property type="match status" value="1"/>
</dbReference>
<dbReference type="AlphaFoldDB" id="A0AAP0NDW1"/>
<proteinExistence type="predicted"/>
<feature type="domain" description="RRM" evidence="2">
    <location>
        <begin position="37"/>
        <end position="115"/>
    </location>
</feature>
<dbReference type="InterPro" id="IPR012677">
    <property type="entry name" value="Nucleotide-bd_a/b_plait_sf"/>
</dbReference>
<dbReference type="InterPro" id="IPR035979">
    <property type="entry name" value="RBD_domain_sf"/>
</dbReference>
<evidence type="ECO:0000313" key="3">
    <source>
        <dbReference type="EMBL" id="KAK9271150.1"/>
    </source>
</evidence>
<evidence type="ECO:0000313" key="4">
    <source>
        <dbReference type="Proteomes" id="UP001415857"/>
    </source>
</evidence>